<dbReference type="AlphaFoldDB" id="A0A2P2PQS3"/>
<protein>
    <submittedName>
        <fullName evidence="1">Uncharacterized protein</fullName>
    </submittedName>
</protein>
<dbReference type="EMBL" id="GGEC01076569">
    <property type="protein sequence ID" value="MBX57053.1"/>
    <property type="molecule type" value="Transcribed_RNA"/>
</dbReference>
<name>A0A2P2PQS3_RHIMU</name>
<accession>A0A2P2PQS3</accession>
<proteinExistence type="predicted"/>
<sequence length="46" mass="5496">MKMQQCQVDCNEGLHKTRQHNKYDTNKTNNIVNVVKKQAPRQMECY</sequence>
<evidence type="ECO:0000313" key="1">
    <source>
        <dbReference type="EMBL" id="MBX57053.1"/>
    </source>
</evidence>
<reference evidence="1" key="1">
    <citation type="submission" date="2018-02" db="EMBL/GenBank/DDBJ databases">
        <title>Rhizophora mucronata_Transcriptome.</title>
        <authorList>
            <person name="Meera S.P."/>
            <person name="Sreeshan A."/>
            <person name="Augustine A."/>
        </authorList>
    </citation>
    <scope>NUCLEOTIDE SEQUENCE</scope>
    <source>
        <tissue evidence="1">Leaf</tissue>
    </source>
</reference>
<organism evidence="1">
    <name type="scientific">Rhizophora mucronata</name>
    <name type="common">Asiatic mangrove</name>
    <dbReference type="NCBI Taxonomy" id="61149"/>
    <lineage>
        <taxon>Eukaryota</taxon>
        <taxon>Viridiplantae</taxon>
        <taxon>Streptophyta</taxon>
        <taxon>Embryophyta</taxon>
        <taxon>Tracheophyta</taxon>
        <taxon>Spermatophyta</taxon>
        <taxon>Magnoliopsida</taxon>
        <taxon>eudicotyledons</taxon>
        <taxon>Gunneridae</taxon>
        <taxon>Pentapetalae</taxon>
        <taxon>rosids</taxon>
        <taxon>fabids</taxon>
        <taxon>Malpighiales</taxon>
        <taxon>Rhizophoraceae</taxon>
        <taxon>Rhizophora</taxon>
    </lineage>
</organism>